<dbReference type="PANTHER" id="PTHR45138">
    <property type="entry name" value="REGULATORY COMPONENTS OF SENSORY TRANSDUCTION SYSTEM"/>
    <property type="match status" value="1"/>
</dbReference>
<evidence type="ECO:0000259" key="4">
    <source>
        <dbReference type="PROSITE" id="PS50887"/>
    </source>
</evidence>
<dbReference type="AlphaFoldDB" id="A0A060NKZ8"/>
<keyword evidence="6" id="KW-1185">Reference proteome</keyword>
<dbReference type="PANTHER" id="PTHR45138:SF9">
    <property type="entry name" value="DIGUANYLATE CYCLASE DGCM-RELATED"/>
    <property type="match status" value="1"/>
</dbReference>
<dbReference type="EMBL" id="AP014569">
    <property type="protein sequence ID" value="BAO83191.1"/>
    <property type="molecule type" value="Genomic_DNA"/>
</dbReference>
<evidence type="ECO:0000256" key="2">
    <source>
        <dbReference type="ARBA" id="ARBA00034247"/>
    </source>
</evidence>
<dbReference type="PROSITE" id="PS50887">
    <property type="entry name" value="GGDEF"/>
    <property type="match status" value="1"/>
</dbReference>
<organism evidence="5 6">
    <name type="scientific">Serpentinimonas maccroryi</name>
    <dbReference type="NCBI Taxonomy" id="1458426"/>
    <lineage>
        <taxon>Bacteria</taxon>
        <taxon>Pseudomonadati</taxon>
        <taxon>Pseudomonadota</taxon>
        <taxon>Betaproteobacteria</taxon>
        <taxon>Burkholderiales</taxon>
        <taxon>Comamonadaceae</taxon>
        <taxon>Serpentinimonas</taxon>
    </lineage>
</organism>
<feature type="coiled-coil region" evidence="3">
    <location>
        <begin position="325"/>
        <end position="352"/>
    </location>
</feature>
<dbReference type="HOGENOM" id="CLU_029027_0_0_4"/>
<dbReference type="InterPro" id="IPR050469">
    <property type="entry name" value="Diguanylate_Cyclase"/>
</dbReference>
<evidence type="ECO:0000313" key="5">
    <source>
        <dbReference type="EMBL" id="BAO83191.1"/>
    </source>
</evidence>
<dbReference type="Gene3D" id="3.30.70.270">
    <property type="match status" value="1"/>
</dbReference>
<dbReference type="CDD" id="cd01949">
    <property type="entry name" value="GGDEF"/>
    <property type="match status" value="1"/>
</dbReference>
<feature type="domain" description="GGDEF" evidence="4">
    <location>
        <begin position="383"/>
        <end position="513"/>
    </location>
</feature>
<dbReference type="SMART" id="SM00267">
    <property type="entry name" value="GGDEF"/>
    <property type="match status" value="1"/>
</dbReference>
<dbReference type="KEGG" id="cbab:SMCB_0963"/>
<protein>
    <recommendedName>
        <fullName evidence="1">diguanylate cyclase</fullName>
        <ecNumber evidence="1">2.7.7.65</ecNumber>
    </recommendedName>
</protein>
<dbReference type="InterPro" id="IPR043128">
    <property type="entry name" value="Rev_trsase/Diguanyl_cyclase"/>
</dbReference>
<dbReference type="EC" id="2.7.7.65" evidence="1"/>
<proteinExistence type="predicted"/>
<evidence type="ECO:0000256" key="3">
    <source>
        <dbReference type="SAM" id="Coils"/>
    </source>
</evidence>
<dbReference type="RefSeq" id="WP_045535451.1">
    <property type="nucleotide sequence ID" value="NZ_AP014569.1"/>
</dbReference>
<sequence length="513" mass="57652">MTASTPQEIAREAVKRLTARKLPPTPENFQTFYHEVAGTRPLKPFPLENLRQIAQALPEATPAQQRFKSQFGKAVSMHSWDDLERVLSQQLRNQSASTETLAPTPVALAPVVQEQERFPPELLEQMARIVGNALPAVGNDDRKVVELADELINYLRLPEQHPPSLRKLMADFAFRLSFVAEEQAAIRETLLKLLHGVLDNVRVVNLEQPWLQKQLGALIDVAQPPLSIRRLEDAQSRLKDLTRLQLDTKEQMIVAQNAMKETLAVFMQRLSETAANSQQYQQRFEHFAHQLERSTSLAEITPVLQQAIQSARTLALDSQRTGDDLGGLRERAIQAEAQVEQLRLELQRMSDQASHDLLTGALNRKGMAEALERETARAQRSGTRLCLALLDLDDFKRLNDSWGHLAGDAALQHLATVAKTALRPQDALARYGGEEFVILLPDTDPDDAVEVVRRVQRELTTQLFMSGSERLLITFSAGVTQMHSEENFEQAIERADQAMYAAKRAGKNRVLRA</sequence>
<dbReference type="InterPro" id="IPR029787">
    <property type="entry name" value="Nucleotide_cyclase"/>
</dbReference>
<dbReference type="InterPro" id="IPR000160">
    <property type="entry name" value="GGDEF_dom"/>
</dbReference>
<keyword evidence="3" id="KW-0175">Coiled coil</keyword>
<evidence type="ECO:0000256" key="1">
    <source>
        <dbReference type="ARBA" id="ARBA00012528"/>
    </source>
</evidence>
<dbReference type="STRING" id="1458426.SMCB_0963"/>
<evidence type="ECO:0000313" key="6">
    <source>
        <dbReference type="Proteomes" id="UP000066014"/>
    </source>
</evidence>
<dbReference type="OrthoDB" id="9813903at2"/>
<dbReference type="NCBIfam" id="TIGR00254">
    <property type="entry name" value="GGDEF"/>
    <property type="match status" value="1"/>
</dbReference>
<reference evidence="5 6" key="1">
    <citation type="journal article" date="2014" name="Nat. Commun.">
        <title>Physiological and genomic features of highly alkaliphilic hydrogen-utilizing Betaproteobacteria from a continental serpentinizing site.</title>
        <authorList>
            <person name="Suzuki S."/>
            <person name="Kuenen J.G."/>
            <person name="Schipper K."/>
            <person name="van der Velde S."/>
            <person name="Ishii S."/>
            <person name="Wu A."/>
            <person name="Sorokin D.Y."/>
            <person name="Tenney A."/>
            <person name="Meng X.Y."/>
            <person name="Morrill P.L."/>
            <person name="Kamagata Y."/>
            <person name="Muyzer G."/>
            <person name="Nealson K.H."/>
        </authorList>
    </citation>
    <scope>NUCLEOTIDE SEQUENCE [LARGE SCALE GENOMIC DNA]</scope>
    <source>
        <strain evidence="5 6">B1</strain>
    </source>
</reference>
<dbReference type="Pfam" id="PF00990">
    <property type="entry name" value="GGDEF"/>
    <property type="match status" value="1"/>
</dbReference>
<name>A0A060NKZ8_9BURK</name>
<dbReference type="SUPFAM" id="SSF55073">
    <property type="entry name" value="Nucleotide cyclase"/>
    <property type="match status" value="1"/>
</dbReference>
<dbReference type="Proteomes" id="UP000066014">
    <property type="component" value="Chromosome"/>
</dbReference>
<accession>A0A060NKZ8</accession>
<dbReference type="GO" id="GO:0052621">
    <property type="term" value="F:diguanylate cyclase activity"/>
    <property type="evidence" value="ECO:0007669"/>
    <property type="project" value="UniProtKB-EC"/>
</dbReference>
<gene>
    <name evidence="5" type="ORF">SMCB_0963</name>
</gene>
<comment type="catalytic activity">
    <reaction evidence="2">
        <text>2 GTP = 3',3'-c-di-GMP + 2 diphosphate</text>
        <dbReference type="Rhea" id="RHEA:24898"/>
        <dbReference type="ChEBI" id="CHEBI:33019"/>
        <dbReference type="ChEBI" id="CHEBI:37565"/>
        <dbReference type="ChEBI" id="CHEBI:58805"/>
        <dbReference type="EC" id="2.7.7.65"/>
    </reaction>
</comment>
<dbReference type="FunFam" id="3.30.70.270:FF:000001">
    <property type="entry name" value="Diguanylate cyclase domain protein"/>
    <property type="match status" value="1"/>
</dbReference>